<evidence type="ECO:0000313" key="2">
    <source>
        <dbReference type="EMBL" id="EAR50568.1"/>
    </source>
</evidence>
<protein>
    <recommendedName>
        <fullName evidence="4">DUF2254 domain-containing protein</fullName>
    </recommendedName>
</protein>
<keyword evidence="1" id="KW-0812">Transmembrane</keyword>
<dbReference type="HOGENOM" id="CLU_032303_0_0_5"/>
<evidence type="ECO:0000256" key="1">
    <source>
        <dbReference type="SAM" id="Phobius"/>
    </source>
</evidence>
<gene>
    <name evidence="2" type="ORF">OG2516_04491</name>
</gene>
<keyword evidence="1" id="KW-1133">Transmembrane helix</keyword>
<evidence type="ECO:0008006" key="4">
    <source>
        <dbReference type="Google" id="ProtNLM"/>
    </source>
</evidence>
<evidence type="ECO:0000313" key="3">
    <source>
        <dbReference type="Proteomes" id="UP000003635"/>
    </source>
</evidence>
<name>Q2CD08_OCEGH</name>
<dbReference type="STRING" id="314256.OG2516_04491"/>
<keyword evidence="3" id="KW-1185">Reference proteome</keyword>
<dbReference type="EMBL" id="AAOT01000026">
    <property type="protein sequence ID" value="EAR50568.1"/>
    <property type="molecule type" value="Genomic_DNA"/>
</dbReference>
<comment type="caution">
    <text evidence="2">The sequence shown here is derived from an EMBL/GenBank/DDBJ whole genome shotgun (WGS) entry which is preliminary data.</text>
</comment>
<feature type="transmembrane region" description="Helical" evidence="1">
    <location>
        <begin position="108"/>
        <end position="128"/>
    </location>
</feature>
<feature type="transmembrane region" description="Helical" evidence="1">
    <location>
        <begin position="23"/>
        <end position="44"/>
    </location>
</feature>
<feature type="transmembrane region" description="Helical" evidence="1">
    <location>
        <begin position="64"/>
        <end position="87"/>
    </location>
</feature>
<organism evidence="2 3">
    <name type="scientific">Oceanicola granulosus (strain ATCC BAA-861 / DSM 15982 / KCTC 12143 / HTCC2516)</name>
    <dbReference type="NCBI Taxonomy" id="314256"/>
    <lineage>
        <taxon>Bacteria</taxon>
        <taxon>Pseudomonadati</taxon>
        <taxon>Pseudomonadota</taxon>
        <taxon>Alphaproteobacteria</taxon>
        <taxon>Rhodobacterales</taxon>
        <taxon>Roseobacteraceae</taxon>
        <taxon>Oceanicola</taxon>
    </lineage>
</organism>
<dbReference type="eggNOG" id="COG4325">
    <property type="taxonomic scope" value="Bacteria"/>
</dbReference>
<accession>Q2CD08</accession>
<dbReference type="Pfam" id="PF10011">
    <property type="entry name" value="DUF2254"/>
    <property type="match status" value="1"/>
</dbReference>
<feature type="transmembrane region" description="Helical" evidence="1">
    <location>
        <begin position="140"/>
        <end position="162"/>
    </location>
</feature>
<dbReference type="Proteomes" id="UP000003635">
    <property type="component" value="Unassembled WGS sequence"/>
</dbReference>
<keyword evidence="1" id="KW-0472">Membrane</keyword>
<proteinExistence type="predicted"/>
<dbReference type="AlphaFoldDB" id="Q2CD08"/>
<reference evidence="2 3" key="1">
    <citation type="journal article" date="2010" name="J. Bacteriol.">
        <title>Genome sequences of Oceanicola granulosus HTCC2516(T) and Oceanicola batsensis HTCC2597(TDelta).</title>
        <authorList>
            <person name="Thrash J.C."/>
            <person name="Cho J.C."/>
            <person name="Vergin K.L."/>
            <person name="Giovannoni S.J."/>
        </authorList>
    </citation>
    <scope>NUCLEOTIDE SEQUENCE [LARGE SCALE GENOMIC DNA]</scope>
    <source>
        <strain evidence="3">ATCC BAA-861 / DSM 15982 / KCTC 12143 / HTCC2516</strain>
    </source>
</reference>
<dbReference type="RefSeq" id="WP_007254426.1">
    <property type="nucleotide sequence ID" value="NZ_CH724107.1"/>
</dbReference>
<sequence>MKKSFFALPETLLRKALDYWRTLWVRVLLVGSFALLAIALTQPIEAIIPEKMSKFVGGTAVDRLLDIIAGAMLAATIFALTVMVSVYRSSASQWTPRVHRLILRDPTTQNTLASFIGAYVYALTAIILREVSVFSDDRALVLFCMTVLVLVLIVFSLIRWTIHLQTFGSLIKTTRQVEEIAMRQFAERLDSPCLGAHALMSEDDIPEDARPVLAQEAGYVTRIYQESLNEAAEARGIDVYLPSPPGRFLHLREPLAWVRGGGDLDAPGEAEDERSVAELLRAHIIVEDVRTYEQDPRFGLIVMGEIGSKALSPGINDPGTAIDVITRIARILSDWQDEASRATDPRHPRLWVPPMDPADLIEDGYGSIARDGARIIEVQQRLQKVLRGLMQHQDKGLAKAARNAAALEYSRAMEQMQFAPDRERLARTAGADIRELAGAQLSGIAESASNSSDSA</sequence>
<dbReference type="InterPro" id="IPR018723">
    <property type="entry name" value="DUF2254_membrane"/>
</dbReference>